<dbReference type="PROSITE" id="PS00680">
    <property type="entry name" value="MAP_1"/>
    <property type="match status" value="1"/>
</dbReference>
<feature type="binding site" evidence="8">
    <location>
        <position position="212"/>
    </location>
    <ligand>
        <name>Zn(2+)</name>
        <dbReference type="ChEBI" id="CHEBI:29105"/>
        <label>4</label>
        <note>catalytic</note>
    </ligand>
</feature>
<dbReference type="GO" id="GO:0006508">
    <property type="term" value="P:proteolysis"/>
    <property type="evidence" value="ECO:0007669"/>
    <property type="project" value="UniProtKB-KW"/>
</dbReference>
<feature type="binding site" evidence="8">
    <location>
        <position position="282"/>
    </location>
    <ligand>
        <name>a protein</name>
        <dbReference type="ChEBI" id="CHEBI:16541"/>
    </ligand>
    <ligandPart>
        <name>N-terminal L-methionine residue</name>
        <dbReference type="ChEBI" id="CHEBI:64731"/>
    </ligandPart>
</feature>
<sequence length="364" mass="40559">MVICDTEGCEKEAKLQCPTCRKLGLDPSFFCSQECFKSSWTVHKAKHQMSVLSAMQAPRDPFAGFKYTGPLRAGKVSPMRTVKEGIEKPDYWEDGVPHSEMEARKNMKIQIRTKEEMKKMRRVCKLAREVLDEGAKAIKPGVTTDEIDRICHEAAEERGCYPSPLNYRNFPKSCCTSVNEIICHGIPDDRELREGDVCKLDVTVYKEGFHGDLCEAYAVGEISQEARELCQCAYDCLNAGIKIVRPGNLFRDIGGQVQNVATSRGYSVVRSYCGHGIGNLFHTAPNVPHYAKNKAAGVMKPGMCFTIEPMINAGKWQDVTWPDNWSAATIDGSLSAQFEHTMAVTENGVEVLTARLPDSRADFK</sequence>
<feature type="binding site" evidence="8">
    <location>
        <position position="339"/>
    </location>
    <ligand>
        <name>Zn(2+)</name>
        <dbReference type="ChEBI" id="CHEBI:29105"/>
        <label>4</label>
        <note>catalytic</note>
    </ligand>
</feature>
<reference evidence="12" key="1">
    <citation type="submission" date="2021-01" db="EMBL/GenBank/DDBJ databases">
        <authorList>
            <person name="Corre E."/>
            <person name="Pelletier E."/>
            <person name="Niang G."/>
            <person name="Scheremetjew M."/>
            <person name="Finn R."/>
            <person name="Kale V."/>
            <person name="Holt S."/>
            <person name="Cochrane G."/>
            <person name="Meng A."/>
            <person name="Brown T."/>
            <person name="Cohen L."/>
        </authorList>
    </citation>
    <scope>NUCLEOTIDE SEQUENCE</scope>
    <source>
        <strain evidence="12">NIES-2562</strain>
    </source>
</reference>
<dbReference type="HAMAP" id="MF_01974">
    <property type="entry name" value="MetAP_1"/>
    <property type="match status" value="1"/>
</dbReference>
<evidence type="ECO:0000256" key="6">
    <source>
        <dbReference type="ARBA" id="ARBA00022801"/>
    </source>
</evidence>
<keyword evidence="5 9" id="KW-0863">Zinc-finger</keyword>
<dbReference type="Pfam" id="PF00557">
    <property type="entry name" value="Peptidase_M24"/>
    <property type="match status" value="1"/>
</dbReference>
<evidence type="ECO:0000256" key="4">
    <source>
        <dbReference type="ARBA" id="ARBA00022723"/>
    </source>
</evidence>
<comment type="cofactor">
    <cofactor evidence="8">
        <name>Zn(2+)</name>
        <dbReference type="ChEBI" id="CHEBI:29105"/>
    </cofactor>
    <cofactor evidence="8">
        <name>Co(2+)</name>
        <dbReference type="ChEBI" id="CHEBI:48828"/>
    </cofactor>
    <cofactor evidence="8">
        <name>Mn(2+)</name>
        <dbReference type="ChEBI" id="CHEBI:29035"/>
    </cofactor>
    <cofactor evidence="8">
        <name>Fe(2+)</name>
        <dbReference type="ChEBI" id="CHEBI:29033"/>
    </cofactor>
    <text evidence="8">Binds 2 divalent metal cations per subunit. Has a high-affinity and a low affinity metal-binding site. The true nature of the physiological cofactor is under debate. The enzyme is active with zinc, cobalt, manganese or divalent iron ions. Has high activity with zinc; zinc cofactor is transferred into the active site region by the ZNG1 zinc chaperone.</text>
</comment>
<feature type="binding site" evidence="8">
    <location>
        <position position="275"/>
    </location>
    <ligand>
        <name>Zn(2+)</name>
        <dbReference type="ChEBI" id="CHEBI:29105"/>
        <label>4</label>
        <note>catalytic</note>
    </ligand>
</feature>
<feature type="binding site" evidence="8">
    <location>
        <position position="308"/>
    </location>
    <ligand>
        <name>Zn(2+)</name>
        <dbReference type="ChEBI" id="CHEBI:29105"/>
        <label>4</label>
        <note>catalytic</note>
    </ligand>
</feature>
<protein>
    <recommendedName>
        <fullName evidence="10">Methionine aminopeptidase</fullName>
        <ecNumber evidence="10">3.4.11.18</ecNumber>
    </recommendedName>
</protein>
<dbReference type="GO" id="GO:0008270">
    <property type="term" value="F:zinc ion binding"/>
    <property type="evidence" value="ECO:0007669"/>
    <property type="project" value="UniProtKB-KW"/>
</dbReference>
<evidence type="ECO:0000259" key="11">
    <source>
        <dbReference type="PROSITE" id="PS52013"/>
    </source>
</evidence>
<evidence type="ECO:0000256" key="10">
    <source>
        <dbReference type="RuleBase" id="RU003653"/>
    </source>
</evidence>
<comment type="similarity">
    <text evidence="8 9">Belongs to the peptidase M24A family. Methionine aminopeptidase type 1 subfamily.</text>
</comment>
<dbReference type="EMBL" id="HBIB01012637">
    <property type="protein sequence ID" value="CAE0246103.1"/>
    <property type="molecule type" value="Transcribed_RNA"/>
</dbReference>
<keyword evidence="2 8" id="KW-0963">Cytoplasm</keyword>
<accession>A0A7S3D4C4</accession>
<feature type="binding site" evidence="8">
    <location>
        <position position="201"/>
    </location>
    <ligand>
        <name>Zn(2+)</name>
        <dbReference type="ChEBI" id="CHEBI:29105"/>
        <label>3</label>
    </ligand>
</feature>
<keyword evidence="4 8" id="KW-0479">Metal-binding</keyword>
<dbReference type="GO" id="GO:0004239">
    <property type="term" value="F:initiator methionyl aminopeptidase activity"/>
    <property type="evidence" value="ECO:0007669"/>
    <property type="project" value="UniProtKB-UniRule"/>
</dbReference>
<dbReference type="Gene3D" id="3.90.230.10">
    <property type="entry name" value="Creatinase/methionine aminopeptidase superfamily"/>
    <property type="match status" value="1"/>
</dbReference>
<dbReference type="GO" id="GO:0070006">
    <property type="term" value="F:metalloaminopeptidase activity"/>
    <property type="evidence" value="ECO:0007669"/>
    <property type="project" value="UniProtKB-UniRule"/>
</dbReference>
<dbReference type="InterPro" id="IPR036005">
    <property type="entry name" value="Creatinase/aminopeptidase-like"/>
</dbReference>
<comment type="catalytic activity">
    <reaction evidence="8 10">
        <text>Release of N-terminal amino acids, preferentially methionine, from peptides and arylamides.</text>
        <dbReference type="EC" id="3.4.11.18"/>
    </reaction>
</comment>
<dbReference type="SUPFAM" id="SSF55920">
    <property type="entry name" value="Creatinase/aminopeptidase"/>
    <property type="match status" value="1"/>
</dbReference>
<dbReference type="InterPro" id="IPR002467">
    <property type="entry name" value="Pept_M24A_MAP1"/>
</dbReference>
<dbReference type="CDD" id="cd01086">
    <property type="entry name" value="MetAP1"/>
    <property type="match status" value="1"/>
</dbReference>
<comment type="subcellular location">
    <subcellularLocation>
        <location evidence="8">Cytoplasm</location>
    </subcellularLocation>
</comment>
<keyword evidence="3 8" id="KW-0645">Protease</keyword>
<evidence type="ECO:0000313" key="12">
    <source>
        <dbReference type="EMBL" id="CAE0246103.1"/>
    </source>
</evidence>
<dbReference type="InterPro" id="IPR000994">
    <property type="entry name" value="Pept_M24"/>
</dbReference>
<evidence type="ECO:0000256" key="2">
    <source>
        <dbReference type="ARBA" id="ARBA00022490"/>
    </source>
</evidence>
<evidence type="ECO:0000256" key="7">
    <source>
        <dbReference type="ARBA" id="ARBA00022833"/>
    </source>
</evidence>
<feature type="binding site" evidence="8">
    <location>
        <position position="339"/>
    </location>
    <ligand>
        <name>Zn(2+)</name>
        <dbReference type="ChEBI" id="CHEBI:29105"/>
        <label>3</label>
    </ligand>
</feature>
<dbReference type="GO" id="GO:0005829">
    <property type="term" value="C:cytosol"/>
    <property type="evidence" value="ECO:0007669"/>
    <property type="project" value="TreeGrafter"/>
</dbReference>
<dbReference type="InterPro" id="IPR001714">
    <property type="entry name" value="Pept_M24_MAP"/>
</dbReference>
<comment type="cofactor">
    <cofactor evidence="10">
        <name>Co(2+)</name>
        <dbReference type="ChEBI" id="CHEBI:48828"/>
    </cofactor>
    <cofactor evidence="10">
        <name>Zn(2+)</name>
        <dbReference type="ChEBI" id="CHEBI:29105"/>
    </cofactor>
    <cofactor evidence="10">
        <name>Mn(2+)</name>
        <dbReference type="ChEBI" id="CHEBI:29035"/>
    </cofactor>
    <cofactor evidence="10">
        <name>Fe(2+)</name>
        <dbReference type="ChEBI" id="CHEBI:29033"/>
    </cofactor>
    <text evidence="10">Binds 2 divalent metal cations per subunit. Has a high-affinity and a low affinity metal-binding site. The true nature of the physiological cofactor is under debate. The enzyme is active with cobalt, zinc, manganese or divalent iron ions.</text>
</comment>
<keyword evidence="6 8" id="KW-0378">Hydrolase</keyword>
<evidence type="ECO:0000256" key="1">
    <source>
        <dbReference type="ARBA" id="ARBA00022438"/>
    </source>
</evidence>
<evidence type="ECO:0000256" key="5">
    <source>
        <dbReference type="ARBA" id="ARBA00022771"/>
    </source>
</evidence>
<evidence type="ECO:0000256" key="3">
    <source>
        <dbReference type="ARBA" id="ARBA00022670"/>
    </source>
</evidence>
<comment type="function">
    <text evidence="8 10">Cotranslationally removes the N-terminal methionine from nascent proteins. The N-terminal methionine is often cleaved when the second residue in the primary sequence is small and uncharged (Met-Ala-, Cys, Gly, Pro, Ser, Thr, or Val).</text>
</comment>
<keyword evidence="1 8" id="KW-0031">Aminopeptidase</keyword>
<dbReference type="EC" id="3.4.11.18" evidence="10"/>
<dbReference type="PANTHER" id="PTHR43330">
    <property type="entry name" value="METHIONINE AMINOPEPTIDASE"/>
    <property type="match status" value="1"/>
</dbReference>
<dbReference type="PANTHER" id="PTHR43330:SF7">
    <property type="entry name" value="METHIONINE AMINOPEPTIDASE 1"/>
    <property type="match status" value="1"/>
</dbReference>
<dbReference type="InterPro" id="IPR031615">
    <property type="entry name" value="Zfn-C6H2"/>
</dbReference>
<comment type="subunit">
    <text evidence="8">Associates with the 60S ribosomal subunit of the 80S translational complex.</text>
</comment>
<dbReference type="PRINTS" id="PR00599">
    <property type="entry name" value="MAPEPTIDASE"/>
</dbReference>
<gene>
    <name evidence="12" type="ORF">PBIL07802_LOCUS8286</name>
</gene>
<feature type="domain" description="C6H2-type" evidence="11">
    <location>
        <begin position="1"/>
        <end position="54"/>
    </location>
</feature>
<dbReference type="PROSITE" id="PS52013">
    <property type="entry name" value="ZF_C6H2"/>
    <property type="match status" value="1"/>
</dbReference>
<name>A0A7S3D4C4_9EUKA</name>
<feature type="binding site" evidence="8">
    <location>
        <position position="212"/>
    </location>
    <ligand>
        <name>Zn(2+)</name>
        <dbReference type="ChEBI" id="CHEBI:29105"/>
        <label>3</label>
    </ligand>
</feature>
<evidence type="ECO:0000256" key="8">
    <source>
        <dbReference type="HAMAP-Rule" id="MF_03174"/>
    </source>
</evidence>
<dbReference type="Pfam" id="PF15801">
    <property type="entry name" value="zf-C6H2"/>
    <property type="match status" value="1"/>
</dbReference>
<proteinExistence type="inferred from homology"/>
<keyword evidence="7" id="KW-0862">Zinc</keyword>
<dbReference type="NCBIfam" id="TIGR00500">
    <property type="entry name" value="met_pdase_I"/>
    <property type="match status" value="1"/>
</dbReference>
<evidence type="ECO:0000256" key="9">
    <source>
        <dbReference type="PROSITE-ProRule" id="PRU01357"/>
    </source>
</evidence>
<feature type="binding site" evidence="8">
    <location>
        <position position="184"/>
    </location>
    <ligand>
        <name>a protein</name>
        <dbReference type="ChEBI" id="CHEBI:16541"/>
    </ligand>
    <ligandPart>
        <name>N-terminal L-methionine residue</name>
        <dbReference type="ChEBI" id="CHEBI:64731"/>
    </ligandPart>
</feature>
<organism evidence="12">
    <name type="scientific">Palpitomonas bilix</name>
    <dbReference type="NCBI Taxonomy" id="652834"/>
    <lineage>
        <taxon>Eukaryota</taxon>
        <taxon>Eukaryota incertae sedis</taxon>
    </lineage>
</organism>
<dbReference type="AlphaFoldDB" id="A0A7S3D4C4"/>